<keyword evidence="3" id="KW-1185">Reference proteome</keyword>
<accession>A0A9P8WC92</accession>
<proteinExistence type="predicted"/>
<evidence type="ECO:0000313" key="2">
    <source>
        <dbReference type="EMBL" id="KAH6895442.1"/>
    </source>
</evidence>
<evidence type="ECO:0000313" key="3">
    <source>
        <dbReference type="Proteomes" id="UP000777438"/>
    </source>
</evidence>
<gene>
    <name evidence="2" type="ORF">B0T10DRAFT_477945</name>
</gene>
<reference evidence="2 3" key="1">
    <citation type="journal article" date="2021" name="Nat. Commun.">
        <title>Genetic determinants of endophytism in the Arabidopsis root mycobiome.</title>
        <authorList>
            <person name="Mesny F."/>
            <person name="Miyauchi S."/>
            <person name="Thiergart T."/>
            <person name="Pickel B."/>
            <person name="Atanasova L."/>
            <person name="Karlsson M."/>
            <person name="Huettel B."/>
            <person name="Barry K.W."/>
            <person name="Haridas S."/>
            <person name="Chen C."/>
            <person name="Bauer D."/>
            <person name="Andreopoulos W."/>
            <person name="Pangilinan J."/>
            <person name="LaButti K."/>
            <person name="Riley R."/>
            <person name="Lipzen A."/>
            <person name="Clum A."/>
            <person name="Drula E."/>
            <person name="Henrissat B."/>
            <person name="Kohler A."/>
            <person name="Grigoriev I.V."/>
            <person name="Martin F.M."/>
            <person name="Hacquard S."/>
        </authorList>
    </citation>
    <scope>NUCLEOTIDE SEQUENCE [LARGE SCALE GENOMIC DNA]</scope>
    <source>
        <strain evidence="2 3">MPI-CAGE-CH-0241</strain>
    </source>
</reference>
<dbReference type="Proteomes" id="UP000777438">
    <property type="component" value="Unassembled WGS sequence"/>
</dbReference>
<protein>
    <submittedName>
        <fullName evidence="2">Uncharacterized protein</fullName>
    </submittedName>
</protein>
<dbReference type="AlphaFoldDB" id="A0A9P8WC92"/>
<dbReference type="OrthoDB" id="5062424at2759"/>
<name>A0A9P8WC92_9HYPO</name>
<feature type="compositionally biased region" description="Basic and acidic residues" evidence="1">
    <location>
        <begin position="129"/>
        <end position="145"/>
    </location>
</feature>
<evidence type="ECO:0000256" key="1">
    <source>
        <dbReference type="SAM" id="MobiDB-lite"/>
    </source>
</evidence>
<sequence>METGFDKRLFHKPIIPGPELREVQYGNELLQKPLSESFYQKQIDEVRPKHREAFNKAFRSYQPPDTATNIKPDTPIFSTSLTKVLIPEWFPILDNYNIIHLWSTTPTARFTELLNNIHDLQERCKQAAEQRRQQKWDKEWHEPKRGWSTPVRQENGG</sequence>
<organism evidence="2 3">
    <name type="scientific">Thelonectria olida</name>
    <dbReference type="NCBI Taxonomy" id="1576542"/>
    <lineage>
        <taxon>Eukaryota</taxon>
        <taxon>Fungi</taxon>
        <taxon>Dikarya</taxon>
        <taxon>Ascomycota</taxon>
        <taxon>Pezizomycotina</taxon>
        <taxon>Sordariomycetes</taxon>
        <taxon>Hypocreomycetidae</taxon>
        <taxon>Hypocreales</taxon>
        <taxon>Nectriaceae</taxon>
        <taxon>Thelonectria</taxon>
    </lineage>
</organism>
<comment type="caution">
    <text evidence="2">The sequence shown here is derived from an EMBL/GenBank/DDBJ whole genome shotgun (WGS) entry which is preliminary data.</text>
</comment>
<feature type="region of interest" description="Disordered" evidence="1">
    <location>
        <begin position="129"/>
        <end position="157"/>
    </location>
</feature>
<dbReference type="EMBL" id="JAGPYM010000004">
    <property type="protein sequence ID" value="KAH6895442.1"/>
    <property type="molecule type" value="Genomic_DNA"/>
</dbReference>